<dbReference type="Pfam" id="PF01593">
    <property type="entry name" value="Amino_oxidase"/>
    <property type="match status" value="1"/>
</dbReference>
<dbReference type="PANTHER" id="PTHR10742:SF410">
    <property type="entry name" value="LYSINE-SPECIFIC HISTONE DEMETHYLASE 2"/>
    <property type="match status" value="1"/>
</dbReference>
<evidence type="ECO:0000313" key="5">
    <source>
        <dbReference type="Proteomes" id="UP001558474"/>
    </source>
</evidence>
<keyword evidence="5" id="KW-1185">Reference proteome</keyword>
<name>A0AAW5T867_9MYCO</name>
<dbReference type="EMBL" id="JBDLOU010000029">
    <property type="protein sequence ID" value="MEX3739602.1"/>
    <property type="molecule type" value="Genomic_DNA"/>
</dbReference>
<evidence type="ECO:0000313" key="4">
    <source>
        <dbReference type="Proteomes" id="UP001141659"/>
    </source>
</evidence>
<sequence>MNTFDTVVVGAGIAGITAANLLRGAGQRVALASLRQIYGEDVPDPVDYWITRWGGDPYSMGSYSYVAVGASHEDHDAMATPAGGTVHLAGEATWSTDPATVNGALLSGHRAAERILGEPIDLAQLQAVDS</sequence>
<dbReference type="SUPFAM" id="SSF54373">
    <property type="entry name" value="FAD-linked reductases, C-terminal domain"/>
    <property type="match status" value="1"/>
</dbReference>
<dbReference type="InterPro" id="IPR050281">
    <property type="entry name" value="Flavin_monoamine_oxidase"/>
</dbReference>
<dbReference type="AlphaFoldDB" id="A0AAW5T867"/>
<dbReference type="InterPro" id="IPR002937">
    <property type="entry name" value="Amino_oxidase"/>
</dbReference>
<dbReference type="Gene3D" id="3.90.660.10">
    <property type="match status" value="1"/>
</dbReference>
<reference evidence="2" key="1">
    <citation type="submission" date="2020-07" db="EMBL/GenBank/DDBJ databases">
        <authorList>
            <person name="Pettersson B.M.F."/>
            <person name="Behra P.R.K."/>
            <person name="Ramesh M."/>
            <person name="Das S."/>
            <person name="Dasgupta S."/>
            <person name="Kirsebom L.A."/>
        </authorList>
    </citation>
    <scope>NUCLEOTIDE SEQUENCE</scope>
    <source>
        <strain evidence="2">DSM 44242</strain>
    </source>
</reference>
<dbReference type="GO" id="GO:0016491">
    <property type="term" value="F:oxidoreductase activity"/>
    <property type="evidence" value="ECO:0007669"/>
    <property type="project" value="InterPro"/>
</dbReference>
<protein>
    <submittedName>
        <fullName evidence="2">FAD-dependent oxidoreductase</fullName>
    </submittedName>
</protein>
<evidence type="ECO:0000259" key="1">
    <source>
        <dbReference type="Pfam" id="PF01593"/>
    </source>
</evidence>
<evidence type="ECO:0000313" key="2">
    <source>
        <dbReference type="EMBL" id="MCV7390463.1"/>
    </source>
</evidence>
<comment type="caution">
    <text evidence="2">The sequence shown here is derived from an EMBL/GenBank/DDBJ whole genome shotgun (WGS) entry which is preliminary data.</text>
</comment>
<dbReference type="RefSeq" id="WP_036446736.1">
    <property type="nucleotide sequence ID" value="NZ_JACKVC010000018.1"/>
</dbReference>
<accession>A0AAW5T867</accession>
<dbReference type="PANTHER" id="PTHR10742">
    <property type="entry name" value="FLAVIN MONOAMINE OXIDASE"/>
    <property type="match status" value="1"/>
</dbReference>
<dbReference type="Gene3D" id="3.50.50.60">
    <property type="entry name" value="FAD/NAD(P)-binding domain"/>
    <property type="match status" value="1"/>
</dbReference>
<reference evidence="2" key="2">
    <citation type="journal article" date="2022" name="BMC Genomics">
        <title>Comparative genome analysis of mycobacteria focusing on tRNA and non-coding RNA.</title>
        <authorList>
            <person name="Behra P.R.K."/>
            <person name="Pettersson B.M.F."/>
            <person name="Ramesh M."/>
            <person name="Das S."/>
            <person name="Dasgupta S."/>
            <person name="Kirsebom L.A."/>
        </authorList>
    </citation>
    <scope>NUCLEOTIDE SEQUENCE</scope>
    <source>
        <strain evidence="2">DSM 44242</strain>
    </source>
</reference>
<feature type="domain" description="Amine oxidase" evidence="1">
    <location>
        <begin position="31"/>
        <end position="116"/>
    </location>
</feature>
<proteinExistence type="predicted"/>
<dbReference type="Proteomes" id="UP001558474">
    <property type="component" value="Unassembled WGS sequence"/>
</dbReference>
<evidence type="ECO:0000313" key="3">
    <source>
        <dbReference type="EMBL" id="MEX3739602.1"/>
    </source>
</evidence>
<reference evidence="3 5" key="3">
    <citation type="submission" date="2024-04" db="EMBL/GenBank/DDBJ databases">
        <title>Genomic Markers of Mycobacteria.</title>
        <authorList>
            <person name="Soliman M.S."/>
            <person name="Elkholy A."/>
            <person name="Soliman N.S."/>
            <person name="Abbas A."/>
            <person name="Khayrat S."/>
            <person name="Shawky S."/>
        </authorList>
    </citation>
    <scope>NUCLEOTIDE SEQUENCE [LARGE SCALE GENOMIC DNA]</scope>
    <source>
        <strain evidence="3 5">Egy-CU-AM5</strain>
    </source>
</reference>
<dbReference type="SUPFAM" id="SSF51905">
    <property type="entry name" value="FAD/NAD(P)-binding domain"/>
    <property type="match status" value="2"/>
</dbReference>
<organism evidence="2 4">
    <name type="scientific">Mycolicibacterium porcinum</name>
    <dbReference type="NCBI Taxonomy" id="39693"/>
    <lineage>
        <taxon>Bacteria</taxon>
        <taxon>Bacillati</taxon>
        <taxon>Actinomycetota</taxon>
        <taxon>Actinomycetes</taxon>
        <taxon>Mycobacteriales</taxon>
        <taxon>Mycobacteriaceae</taxon>
        <taxon>Mycolicibacterium</taxon>
    </lineage>
</organism>
<dbReference type="InterPro" id="IPR036188">
    <property type="entry name" value="FAD/NAD-bd_sf"/>
</dbReference>
<dbReference type="EMBL" id="JACKVC010000018">
    <property type="protein sequence ID" value="MCV7390463.1"/>
    <property type="molecule type" value="Genomic_DNA"/>
</dbReference>
<dbReference type="Proteomes" id="UP001141659">
    <property type="component" value="Unassembled WGS sequence"/>
</dbReference>
<gene>
    <name evidence="3" type="ORF">ABFW12_15335</name>
    <name evidence="2" type="ORF">H5P34_20580</name>
</gene>